<feature type="transmembrane region" description="Helical" evidence="1">
    <location>
        <begin position="26"/>
        <end position="45"/>
    </location>
</feature>
<name>A0ABU9HC02_9GAMM</name>
<evidence type="ECO:0000256" key="1">
    <source>
        <dbReference type="SAM" id="Phobius"/>
    </source>
</evidence>
<protein>
    <submittedName>
        <fullName evidence="2">DUF4381 domain-containing protein</fullName>
    </submittedName>
</protein>
<keyword evidence="3" id="KW-1185">Reference proteome</keyword>
<dbReference type="Proteomes" id="UP001366060">
    <property type="component" value="Unassembled WGS sequence"/>
</dbReference>
<keyword evidence="1" id="KW-1133">Transmembrane helix</keyword>
<dbReference type="RefSeq" id="WP_341627748.1">
    <property type="nucleotide sequence ID" value="NZ_JBAKBA010000016.1"/>
</dbReference>
<gene>
    <name evidence="2" type="ORF">V6255_08440</name>
</gene>
<keyword evidence="1" id="KW-0812">Transmembrane</keyword>
<accession>A0ABU9HC02</accession>
<evidence type="ECO:0000313" key="3">
    <source>
        <dbReference type="Proteomes" id="UP001366060"/>
    </source>
</evidence>
<organism evidence="2 3">
    <name type="scientific">Psychromonas arctica</name>
    <dbReference type="NCBI Taxonomy" id="168275"/>
    <lineage>
        <taxon>Bacteria</taxon>
        <taxon>Pseudomonadati</taxon>
        <taxon>Pseudomonadota</taxon>
        <taxon>Gammaproteobacteria</taxon>
        <taxon>Alteromonadales</taxon>
        <taxon>Psychromonadaceae</taxon>
        <taxon>Psychromonas</taxon>
    </lineage>
</organism>
<keyword evidence="1" id="KW-0472">Membrane</keyword>
<dbReference type="InterPro" id="IPR025489">
    <property type="entry name" value="DUF4381"/>
</dbReference>
<proteinExistence type="predicted"/>
<sequence length="171" mass="19310">MPTPSNPFEQIIIPADVPSAWPPAPIYWLILATIIAVIVFAVIFIKHNINKQKIVKQALTSLNQLQESNASFAQLNQLLKGVCLHYYPREHVASITGQAWFIFLQEHNAQQNTPLFNDQKEFCRRLYKDNSACTDNDFASAKKWIKSFPSQVKAHQKLTLGNQPSAGKAHV</sequence>
<dbReference type="EMBL" id="JBAKBA010000016">
    <property type="protein sequence ID" value="MEL0659167.1"/>
    <property type="molecule type" value="Genomic_DNA"/>
</dbReference>
<reference evidence="2 3" key="1">
    <citation type="submission" date="2024-02" db="EMBL/GenBank/DDBJ databases">
        <title>Bacteria isolated from the canopy kelp, Nereocystis luetkeana.</title>
        <authorList>
            <person name="Pfister C.A."/>
            <person name="Younker I.T."/>
            <person name="Light S.H."/>
        </authorList>
    </citation>
    <scope>NUCLEOTIDE SEQUENCE [LARGE SCALE GENOMIC DNA]</scope>
    <source>
        <strain evidence="2 3">TI.2.07</strain>
    </source>
</reference>
<dbReference type="Pfam" id="PF14316">
    <property type="entry name" value="DUF4381"/>
    <property type="match status" value="1"/>
</dbReference>
<comment type="caution">
    <text evidence="2">The sequence shown here is derived from an EMBL/GenBank/DDBJ whole genome shotgun (WGS) entry which is preliminary data.</text>
</comment>
<evidence type="ECO:0000313" key="2">
    <source>
        <dbReference type="EMBL" id="MEL0659167.1"/>
    </source>
</evidence>